<keyword evidence="2" id="KW-0479">Metal-binding</keyword>
<keyword evidence="5" id="KW-1185">Reference proteome</keyword>
<gene>
    <name evidence="4" type="ORF">KDAU_31980</name>
</gene>
<keyword evidence="4" id="KW-0378">Hydrolase</keyword>
<dbReference type="AlphaFoldDB" id="A0A401ZG99"/>
<dbReference type="EMBL" id="BIFQ01000001">
    <property type="protein sequence ID" value="GCE05869.1"/>
    <property type="molecule type" value="Genomic_DNA"/>
</dbReference>
<dbReference type="Gene3D" id="3.90.850.10">
    <property type="entry name" value="Fumarylacetoacetase-like, C-terminal domain"/>
    <property type="match status" value="1"/>
</dbReference>
<dbReference type="GO" id="GO:0044281">
    <property type="term" value="P:small molecule metabolic process"/>
    <property type="evidence" value="ECO:0007669"/>
    <property type="project" value="UniProtKB-ARBA"/>
</dbReference>
<dbReference type="RefSeq" id="WP_162511804.1">
    <property type="nucleotide sequence ID" value="NZ_BIFQ01000001.1"/>
</dbReference>
<dbReference type="InterPro" id="IPR051121">
    <property type="entry name" value="FAH"/>
</dbReference>
<dbReference type="GO" id="GO:0016787">
    <property type="term" value="F:hydrolase activity"/>
    <property type="evidence" value="ECO:0007669"/>
    <property type="project" value="UniProtKB-KW"/>
</dbReference>
<evidence type="ECO:0000313" key="5">
    <source>
        <dbReference type="Proteomes" id="UP000287224"/>
    </source>
</evidence>
<evidence type="ECO:0000313" key="4">
    <source>
        <dbReference type="EMBL" id="GCE05869.1"/>
    </source>
</evidence>
<evidence type="ECO:0000259" key="3">
    <source>
        <dbReference type="Pfam" id="PF01557"/>
    </source>
</evidence>
<dbReference type="PANTHER" id="PTHR42796">
    <property type="entry name" value="FUMARYLACETOACETATE HYDROLASE DOMAIN-CONTAINING PROTEIN 2A-RELATED"/>
    <property type="match status" value="1"/>
</dbReference>
<evidence type="ECO:0000256" key="1">
    <source>
        <dbReference type="ARBA" id="ARBA00010211"/>
    </source>
</evidence>
<comment type="similarity">
    <text evidence="1">Belongs to the FAH family.</text>
</comment>
<organism evidence="4 5">
    <name type="scientific">Dictyobacter aurantiacus</name>
    <dbReference type="NCBI Taxonomy" id="1936993"/>
    <lineage>
        <taxon>Bacteria</taxon>
        <taxon>Bacillati</taxon>
        <taxon>Chloroflexota</taxon>
        <taxon>Ktedonobacteria</taxon>
        <taxon>Ktedonobacterales</taxon>
        <taxon>Dictyobacteraceae</taxon>
        <taxon>Dictyobacter</taxon>
    </lineage>
</organism>
<name>A0A401ZG99_9CHLR</name>
<dbReference type="InterPro" id="IPR036663">
    <property type="entry name" value="Fumarylacetoacetase_C_sf"/>
</dbReference>
<dbReference type="InterPro" id="IPR011234">
    <property type="entry name" value="Fumarylacetoacetase-like_C"/>
</dbReference>
<reference evidence="5" key="1">
    <citation type="submission" date="2018-12" db="EMBL/GenBank/DDBJ databases">
        <title>Tengunoibacter tsumagoiensis gen. nov., sp. nov., Dictyobacter kobayashii sp. nov., D. alpinus sp. nov., and D. joshuensis sp. nov. and description of Dictyobacteraceae fam. nov. within the order Ktedonobacterales isolated from Tengu-no-mugimeshi.</title>
        <authorList>
            <person name="Wang C.M."/>
            <person name="Zheng Y."/>
            <person name="Sakai Y."/>
            <person name="Toyoda A."/>
            <person name="Minakuchi Y."/>
            <person name="Abe K."/>
            <person name="Yokota A."/>
            <person name="Yabe S."/>
        </authorList>
    </citation>
    <scope>NUCLEOTIDE SEQUENCE [LARGE SCALE GENOMIC DNA]</scope>
    <source>
        <strain evidence="5">S-27</strain>
    </source>
</reference>
<proteinExistence type="inferred from homology"/>
<evidence type="ECO:0000256" key="2">
    <source>
        <dbReference type="ARBA" id="ARBA00022723"/>
    </source>
</evidence>
<comment type="caution">
    <text evidence="4">The sequence shown here is derived from an EMBL/GenBank/DDBJ whole genome shotgun (WGS) entry which is preliminary data.</text>
</comment>
<feature type="domain" description="Fumarylacetoacetase-like C-terminal" evidence="3">
    <location>
        <begin position="106"/>
        <end position="281"/>
    </location>
</feature>
<dbReference type="Proteomes" id="UP000287224">
    <property type="component" value="Unassembled WGS sequence"/>
</dbReference>
<dbReference type="PANTHER" id="PTHR42796:SF7">
    <property type="entry name" value="2-DEHYDRO-3-DEOXY-D-ARABINONATE DEHYDRATASE"/>
    <property type="match status" value="1"/>
</dbReference>
<protein>
    <submittedName>
        <fullName evidence="4">Fumarylacetoacetate (FAA) hydrolase</fullName>
    </submittedName>
</protein>
<sequence>MQLVRYRSTDGTTVLGLLANDRLVGTFPAPNTTLSDLLRLRVDELRQLISRVIQDGHVIEREKIMAPIDGDTEVWAAGVTYQRSEEARKEESDTPDIYARVYQAERPELFFKATAYRVSGQDELIAVRSDSRWDVPEPELAVVANAHGEIVGYTIANDVSSRSIEGENPLYLPQAKVYAGSCALGPGITLAWTIGDARQLAMQMQIERDGKVCWEGETNTNGLKRSLEELVSYLYRDNEFPAGAILCTGTALVPDQPFTLEQGDVVHITIEQLGTLRNPVVRGKEALLKQRR</sequence>
<dbReference type="SUPFAM" id="SSF56529">
    <property type="entry name" value="FAH"/>
    <property type="match status" value="1"/>
</dbReference>
<dbReference type="GO" id="GO:0046872">
    <property type="term" value="F:metal ion binding"/>
    <property type="evidence" value="ECO:0007669"/>
    <property type="project" value="UniProtKB-KW"/>
</dbReference>
<dbReference type="Pfam" id="PF01557">
    <property type="entry name" value="FAA_hydrolase"/>
    <property type="match status" value="1"/>
</dbReference>
<accession>A0A401ZG99</accession>